<evidence type="ECO:0000313" key="3">
    <source>
        <dbReference type="Proteomes" id="UP000430692"/>
    </source>
</evidence>
<keyword evidence="1" id="KW-0812">Transmembrane</keyword>
<evidence type="ECO:0000256" key="1">
    <source>
        <dbReference type="SAM" id="Phobius"/>
    </source>
</evidence>
<dbReference type="AlphaFoldDB" id="A0A6I4VUM9"/>
<dbReference type="RefSeq" id="WP_160802630.1">
    <property type="nucleotide sequence ID" value="NZ_WUUL01000013.1"/>
</dbReference>
<dbReference type="EMBL" id="WUUL01000013">
    <property type="protein sequence ID" value="MXQ55277.1"/>
    <property type="molecule type" value="Genomic_DNA"/>
</dbReference>
<protein>
    <submittedName>
        <fullName evidence="2">DUF3592 domain-containing protein</fullName>
    </submittedName>
</protein>
<gene>
    <name evidence="2" type="ORF">GSM42_16460</name>
</gene>
<keyword evidence="1" id="KW-1133">Transmembrane helix</keyword>
<keyword evidence="1" id="KW-0472">Membrane</keyword>
<reference evidence="2 3" key="1">
    <citation type="submission" date="2019-12" db="EMBL/GenBank/DDBJ databases">
        <title>Whole-genome analyses of novel actinobacteria.</title>
        <authorList>
            <person name="Sahin N."/>
            <person name="Saygin H."/>
        </authorList>
    </citation>
    <scope>NUCLEOTIDE SEQUENCE [LARGE SCALE GENOMIC DNA]</scope>
    <source>
        <strain evidence="2 3">KC615</strain>
    </source>
</reference>
<accession>A0A6I4VUM9</accession>
<comment type="caution">
    <text evidence="2">The sequence shown here is derived from an EMBL/GenBank/DDBJ whole genome shotgun (WGS) entry which is preliminary data.</text>
</comment>
<evidence type="ECO:0000313" key="2">
    <source>
        <dbReference type="EMBL" id="MXQ55277.1"/>
    </source>
</evidence>
<name>A0A6I4VUM9_9BACL</name>
<proteinExistence type="predicted"/>
<organism evidence="2 3">
    <name type="scientific">Shimazuella alba</name>
    <dbReference type="NCBI Taxonomy" id="2690964"/>
    <lineage>
        <taxon>Bacteria</taxon>
        <taxon>Bacillati</taxon>
        <taxon>Bacillota</taxon>
        <taxon>Bacilli</taxon>
        <taxon>Bacillales</taxon>
        <taxon>Thermoactinomycetaceae</taxon>
        <taxon>Shimazuella</taxon>
    </lineage>
</organism>
<keyword evidence="3" id="KW-1185">Reference proteome</keyword>
<sequence length="131" mass="14845">MYIVLAIAMFLLGLLLLFASGNIPYRHQSFKSKSVSTQGVIVDIHRRGDSQMPVFEFIDRNGEKHRVIYRKEASRFGVGLHIGKSRTIYYDPNDPKKIAASYRVLEWIGVLFLALFGLISIVIGLSILMTK</sequence>
<dbReference type="Proteomes" id="UP000430692">
    <property type="component" value="Unassembled WGS sequence"/>
</dbReference>
<feature type="transmembrane region" description="Helical" evidence="1">
    <location>
        <begin position="107"/>
        <end position="128"/>
    </location>
</feature>